<dbReference type="InterPro" id="IPR005467">
    <property type="entry name" value="His_kinase_dom"/>
</dbReference>
<evidence type="ECO:0000256" key="8">
    <source>
        <dbReference type="ARBA" id="ARBA00037696"/>
    </source>
</evidence>
<dbReference type="Pfam" id="PF02518">
    <property type="entry name" value="HATPase_c"/>
    <property type="match status" value="1"/>
</dbReference>
<evidence type="ECO:0000256" key="4">
    <source>
        <dbReference type="ARBA" id="ARBA00022777"/>
    </source>
</evidence>
<dbReference type="SMART" id="SM00388">
    <property type="entry name" value="HisKA"/>
    <property type="match status" value="1"/>
</dbReference>
<organism evidence="13">
    <name type="scientific">mine drainage metagenome</name>
    <dbReference type="NCBI Taxonomy" id="410659"/>
    <lineage>
        <taxon>unclassified sequences</taxon>
        <taxon>metagenomes</taxon>
        <taxon>ecological metagenomes</taxon>
    </lineage>
</organism>
<dbReference type="InterPro" id="IPR004358">
    <property type="entry name" value="Sig_transdc_His_kin-like_C"/>
</dbReference>
<dbReference type="InterPro" id="IPR003661">
    <property type="entry name" value="HisK_dim/P_dom"/>
</dbReference>
<keyword evidence="1" id="KW-0597">Phosphoprotein</keyword>
<dbReference type="AlphaFoldDB" id="T1C186"/>
<evidence type="ECO:0000313" key="13">
    <source>
        <dbReference type="EMBL" id="EQD79236.1"/>
    </source>
</evidence>
<accession>T1C186</accession>
<dbReference type="PROSITE" id="PS50109">
    <property type="entry name" value="HIS_KIN"/>
    <property type="match status" value="1"/>
</dbReference>
<keyword evidence="7" id="KW-0535">Nitrogen fixation</keyword>
<dbReference type="NCBIfam" id="NF008293">
    <property type="entry name" value="PRK11073.1"/>
    <property type="match status" value="1"/>
</dbReference>
<dbReference type="SUPFAM" id="SSF55874">
    <property type="entry name" value="ATPase domain of HSP90 chaperone/DNA topoisomerase II/histidine kinase"/>
    <property type="match status" value="1"/>
</dbReference>
<dbReference type="Gene3D" id="3.30.450.20">
    <property type="entry name" value="PAS domain"/>
    <property type="match status" value="1"/>
</dbReference>
<dbReference type="Gene3D" id="3.30.565.10">
    <property type="entry name" value="Histidine kinase-like ATPase, C-terminal domain"/>
    <property type="match status" value="1"/>
</dbReference>
<keyword evidence="5" id="KW-0067">ATP-binding</keyword>
<sequence length="367" mass="41255">MTGFFMESPHLINQEDARFVGLDLLHTAILVLDRGLRIRFVNTATESLLAMGRKNLVNSPLTQISLSSQSLVELTRTALQQELGFLEHEWVIQPIQGEPQVISCTGTPLGTPVQGILLELRPITQRMRIAREEKILEDQKTNRELLRNLAHEIRNPLGGIRGAAQLLEGELDSPELKEYTQVIRDETDRLQNLMDRLLSSRPSRQVSALNIHEVLERVRTILLAEFPQGLELKRDYDPSLPDLQGDREQLIQAVLNITRNAAQALGGTGTIHLQSRPLRQVTLARRRFRLGLMIRIRDNGPGIPEDLQKRIFQPLVSGREGGSGLGLMLAQNLISQHQGLVEFDSRPGETCFTLILPLLETEQSTEP</sequence>
<dbReference type="PANTHER" id="PTHR43065">
    <property type="entry name" value="SENSOR HISTIDINE KINASE"/>
    <property type="match status" value="1"/>
</dbReference>
<comment type="caution">
    <text evidence="13">The sequence shown here is derived from an EMBL/GenBank/DDBJ whole genome shotgun (WGS) entry which is preliminary data.</text>
</comment>
<evidence type="ECO:0000256" key="10">
    <source>
        <dbReference type="ARBA" id="ARBA00042313"/>
    </source>
</evidence>
<dbReference type="Gene3D" id="1.10.287.130">
    <property type="match status" value="1"/>
</dbReference>
<dbReference type="InterPro" id="IPR013656">
    <property type="entry name" value="PAS_4"/>
</dbReference>
<evidence type="ECO:0000256" key="7">
    <source>
        <dbReference type="ARBA" id="ARBA00023231"/>
    </source>
</evidence>
<evidence type="ECO:0000259" key="12">
    <source>
        <dbReference type="PROSITE" id="PS50109"/>
    </source>
</evidence>
<comment type="function">
    <text evidence="8">Member of the two-component regulatory system NtrB/NtrC, which controls expression of the nitrogen-regulated (ntr) genes in response to nitrogen limitation. Under conditions of nitrogen limitation, NtrB autophosphorylates and transfers the phosphoryl group to NtrC. In the presence of nitrogen, acts as a phosphatase that dephosphorylates and inactivates NtrC.</text>
</comment>
<dbReference type="CDD" id="cd00082">
    <property type="entry name" value="HisKA"/>
    <property type="match status" value="1"/>
</dbReference>
<reference evidence="13" key="1">
    <citation type="submission" date="2013-08" db="EMBL/GenBank/DDBJ databases">
        <authorList>
            <person name="Mendez C."/>
            <person name="Richter M."/>
            <person name="Ferrer M."/>
            <person name="Sanchez J."/>
        </authorList>
    </citation>
    <scope>NUCLEOTIDE SEQUENCE</scope>
</reference>
<dbReference type="PRINTS" id="PR00344">
    <property type="entry name" value="BCTRLSENSOR"/>
</dbReference>
<feature type="domain" description="Histidine kinase" evidence="12">
    <location>
        <begin position="148"/>
        <end position="360"/>
    </location>
</feature>
<protein>
    <recommendedName>
        <fullName evidence="9">Sensory histidine kinase/phosphatase NtrB</fullName>
    </recommendedName>
    <alternativeName>
        <fullName evidence="10">Nitrogen regulation protein NR(II)</fullName>
    </alternativeName>
    <alternativeName>
        <fullName evidence="11">Nitrogen regulator II</fullName>
    </alternativeName>
</protein>
<dbReference type="InterPro" id="IPR036890">
    <property type="entry name" value="HATPase_C_sf"/>
</dbReference>
<gene>
    <name evidence="13" type="ORF">B1A_01837</name>
</gene>
<dbReference type="SUPFAM" id="SSF47384">
    <property type="entry name" value="Homodimeric domain of signal transducing histidine kinase"/>
    <property type="match status" value="1"/>
</dbReference>
<evidence type="ECO:0000256" key="5">
    <source>
        <dbReference type="ARBA" id="ARBA00022840"/>
    </source>
</evidence>
<reference evidence="13" key="2">
    <citation type="journal article" date="2014" name="ISME J.">
        <title>Microbial stratification in low pH oxic and suboxic macroscopic growths along an acid mine drainage.</title>
        <authorList>
            <person name="Mendez-Garcia C."/>
            <person name="Mesa V."/>
            <person name="Sprenger R.R."/>
            <person name="Richter M."/>
            <person name="Diez M.S."/>
            <person name="Solano J."/>
            <person name="Bargiela R."/>
            <person name="Golyshina O.V."/>
            <person name="Manteca A."/>
            <person name="Ramos J.L."/>
            <person name="Gallego J.R."/>
            <person name="Llorente I."/>
            <person name="Martins Dos Santos V.A."/>
            <person name="Jensen O.N."/>
            <person name="Pelaez A.I."/>
            <person name="Sanchez J."/>
            <person name="Ferrer M."/>
        </authorList>
    </citation>
    <scope>NUCLEOTIDE SEQUENCE</scope>
</reference>
<dbReference type="InterPro" id="IPR035965">
    <property type="entry name" value="PAS-like_dom_sf"/>
</dbReference>
<dbReference type="InterPro" id="IPR036097">
    <property type="entry name" value="HisK_dim/P_sf"/>
</dbReference>
<evidence type="ECO:0000256" key="9">
    <source>
        <dbReference type="ARBA" id="ARBA00039567"/>
    </source>
</evidence>
<name>T1C186_9ZZZZ</name>
<keyword evidence="3" id="KW-0547">Nucleotide-binding</keyword>
<dbReference type="InterPro" id="IPR000014">
    <property type="entry name" value="PAS"/>
</dbReference>
<evidence type="ECO:0000256" key="6">
    <source>
        <dbReference type="ARBA" id="ARBA00023012"/>
    </source>
</evidence>
<dbReference type="SUPFAM" id="SSF55785">
    <property type="entry name" value="PYP-like sensor domain (PAS domain)"/>
    <property type="match status" value="1"/>
</dbReference>
<evidence type="ECO:0000256" key="1">
    <source>
        <dbReference type="ARBA" id="ARBA00022553"/>
    </source>
</evidence>
<dbReference type="PANTHER" id="PTHR43065:SF16">
    <property type="entry name" value="SENSORY HISTIDINE KINASE_PHOSPHATASE NTRB"/>
    <property type="match status" value="1"/>
</dbReference>
<keyword evidence="6" id="KW-0902">Two-component regulatory system</keyword>
<proteinExistence type="predicted"/>
<keyword evidence="2" id="KW-0808">Transferase</keyword>
<dbReference type="GO" id="GO:0005524">
    <property type="term" value="F:ATP binding"/>
    <property type="evidence" value="ECO:0007669"/>
    <property type="project" value="UniProtKB-KW"/>
</dbReference>
<dbReference type="InterPro" id="IPR003594">
    <property type="entry name" value="HATPase_dom"/>
</dbReference>
<dbReference type="GO" id="GO:0000155">
    <property type="term" value="F:phosphorelay sensor kinase activity"/>
    <property type="evidence" value="ECO:0007669"/>
    <property type="project" value="InterPro"/>
</dbReference>
<evidence type="ECO:0000256" key="2">
    <source>
        <dbReference type="ARBA" id="ARBA00022679"/>
    </source>
</evidence>
<keyword evidence="4 13" id="KW-0418">Kinase</keyword>
<evidence type="ECO:0000256" key="3">
    <source>
        <dbReference type="ARBA" id="ARBA00022741"/>
    </source>
</evidence>
<dbReference type="Pfam" id="PF08448">
    <property type="entry name" value="PAS_4"/>
    <property type="match status" value="1"/>
</dbReference>
<dbReference type="Pfam" id="PF00512">
    <property type="entry name" value="HisKA"/>
    <property type="match status" value="1"/>
</dbReference>
<dbReference type="SMART" id="SM00387">
    <property type="entry name" value="HATPase_c"/>
    <property type="match status" value="1"/>
</dbReference>
<dbReference type="EMBL" id="AUZX01001384">
    <property type="protein sequence ID" value="EQD79236.1"/>
    <property type="molecule type" value="Genomic_DNA"/>
</dbReference>
<evidence type="ECO:0000256" key="11">
    <source>
        <dbReference type="ARBA" id="ARBA00043094"/>
    </source>
</evidence>
<dbReference type="CDD" id="cd00130">
    <property type="entry name" value="PAS"/>
    <property type="match status" value="1"/>
</dbReference>